<dbReference type="Proteomes" id="UP000007110">
    <property type="component" value="Unassembled WGS sequence"/>
</dbReference>
<dbReference type="KEGG" id="spu:115919371"/>
<keyword evidence="2" id="KW-1185">Reference proteome</keyword>
<reference evidence="2" key="1">
    <citation type="submission" date="2015-02" db="EMBL/GenBank/DDBJ databases">
        <title>Genome sequencing for Strongylocentrotus purpuratus.</title>
        <authorList>
            <person name="Murali S."/>
            <person name="Liu Y."/>
            <person name="Vee V."/>
            <person name="English A."/>
            <person name="Wang M."/>
            <person name="Skinner E."/>
            <person name="Han Y."/>
            <person name="Muzny D.M."/>
            <person name="Worley K.C."/>
            <person name="Gibbs R.A."/>
        </authorList>
    </citation>
    <scope>NUCLEOTIDE SEQUENCE</scope>
</reference>
<dbReference type="RefSeq" id="XP_030828841.1">
    <property type="nucleotide sequence ID" value="XM_030972981.1"/>
</dbReference>
<reference evidence="1" key="2">
    <citation type="submission" date="2021-01" db="UniProtKB">
        <authorList>
            <consortium name="EnsemblMetazoa"/>
        </authorList>
    </citation>
    <scope>IDENTIFICATION</scope>
</reference>
<sequence length="192" mass="22183">MKDELKYVPIMGLSFFLTEQPFVKRNYTKDKENLLKQLRNITTFHFPTTTVIFCEGTRYTEEKYRLSQAFARERGLPELKHHLIPRTKGFGLCVQAFRGKNVQIYDATLAYEGGKAPTLYDVLCGKKSDCHVYARRFPLDDVPSGSEDEFAMRCTEERTKLLTTSFSMTPLKDLMQSDQCMASLVQDSLYML</sequence>
<evidence type="ECO:0008006" key="3">
    <source>
        <dbReference type="Google" id="ProtNLM"/>
    </source>
</evidence>
<proteinExistence type="predicted"/>
<dbReference type="GO" id="GO:0003841">
    <property type="term" value="F:1-acylglycerol-3-phosphate O-acyltransferase activity"/>
    <property type="evidence" value="ECO:0000318"/>
    <property type="project" value="GO_Central"/>
</dbReference>
<dbReference type="PANTHER" id="PTHR10983">
    <property type="entry name" value="1-ACYLGLYCEROL-3-PHOSPHATE ACYLTRANSFERASE-RELATED"/>
    <property type="match status" value="1"/>
</dbReference>
<dbReference type="OrthoDB" id="189226at2759"/>
<dbReference type="GeneID" id="115919371"/>
<dbReference type="EnsemblMetazoa" id="XM_030972981">
    <property type="protein sequence ID" value="XP_030828841"/>
    <property type="gene ID" value="LOC115919371"/>
</dbReference>
<dbReference type="CDD" id="cd07990">
    <property type="entry name" value="LPLAT_LCLAT1-like"/>
    <property type="match status" value="1"/>
</dbReference>
<dbReference type="AlphaFoldDB" id="A0A7M7N0C6"/>
<evidence type="ECO:0000313" key="1">
    <source>
        <dbReference type="EnsemblMetazoa" id="XP_030828841"/>
    </source>
</evidence>
<organism evidence="1 2">
    <name type="scientific">Strongylocentrotus purpuratus</name>
    <name type="common">Purple sea urchin</name>
    <dbReference type="NCBI Taxonomy" id="7668"/>
    <lineage>
        <taxon>Eukaryota</taxon>
        <taxon>Metazoa</taxon>
        <taxon>Echinodermata</taxon>
        <taxon>Eleutherozoa</taxon>
        <taxon>Echinozoa</taxon>
        <taxon>Echinoidea</taxon>
        <taxon>Euechinoidea</taxon>
        <taxon>Echinacea</taxon>
        <taxon>Camarodonta</taxon>
        <taxon>Echinidea</taxon>
        <taxon>Strongylocentrotidae</taxon>
        <taxon>Strongylocentrotus</taxon>
    </lineage>
</organism>
<evidence type="ECO:0000313" key="2">
    <source>
        <dbReference type="Proteomes" id="UP000007110"/>
    </source>
</evidence>
<name>A0A7M7N0C6_STRPU</name>
<protein>
    <recommendedName>
        <fullName evidence="3">Phospholipid/glycerol acyltransferase domain-containing protein</fullName>
    </recommendedName>
</protein>
<dbReference type="GO" id="GO:0012505">
    <property type="term" value="C:endomembrane system"/>
    <property type="evidence" value="ECO:0000318"/>
    <property type="project" value="GO_Central"/>
</dbReference>
<accession>A0A7M7N0C6</accession>
<dbReference type="InParanoid" id="A0A7M7N0C6"/>
<dbReference type="PANTHER" id="PTHR10983:SF24">
    <property type="entry name" value="1-ACYLGLYCEROL-3-PHOSPHATE O-ACYLTRANSFERASE 3, ISOFORM E-RELATED"/>
    <property type="match status" value="1"/>
</dbReference>